<keyword evidence="2" id="KW-1185">Reference proteome</keyword>
<dbReference type="RefSeq" id="WP_147417629.1">
    <property type="nucleotide sequence ID" value="NZ_QYUM01000003.1"/>
</dbReference>
<dbReference type="OrthoDB" id="8556864at2"/>
<sequence>MKLTATAMNAQAFADSAAELLTQGGDARIILDPETGLNQYFSQPRPSDAIAYASSTANDISAPAFDHGCRRIAEIAPDLTLSPDGYAEALERLRHRIRASYNLAEDVEIVFSPSGTDLEYVGLALAKEKAPGGIRNILLGADEVGSGCIYSARGQYFAKQTARDIAVAPGEPVGGRIPEKIELTNVPVRDDLGAAWRPESVAEEVDRQVIEAKAEDRHTVVHVVHGSKTGLVLPSLEHIDALAAKHGGAVSFIVDACQARITTQAIHDYLARGCTVLLTGSKFMGGPPFSGFALVPRAAVEAAALMPIAFCKIFRRGEWPDNWPDVDLLPRESNLGLLLRLEASVFELERFQALSIERVERVVLAFHAAVRKAMVERLGGRRIAPYAPGERAEGDAHPIEMRTLSTIDISHMPGQPDFDEAKRIHRALVDHGVRLGQPVKCVRLPDGRWGGTLRVGLSMPQVTAFDALDDAALEAQFERDMTTVADALEKVISA</sequence>
<dbReference type="Proteomes" id="UP000286100">
    <property type="component" value="Unassembled WGS sequence"/>
</dbReference>
<evidence type="ECO:0000313" key="2">
    <source>
        <dbReference type="Proteomes" id="UP000286100"/>
    </source>
</evidence>
<protein>
    <recommendedName>
        <fullName evidence="3">Aminotransferase class V-fold PLP-dependent enzyme</fullName>
    </recommendedName>
</protein>
<accession>A0A418WK77</accession>
<name>A0A418WK77_9SPHN</name>
<dbReference type="InterPro" id="IPR015424">
    <property type="entry name" value="PyrdxlP-dep_Trfase"/>
</dbReference>
<dbReference type="SUPFAM" id="SSF53383">
    <property type="entry name" value="PLP-dependent transferases"/>
    <property type="match status" value="1"/>
</dbReference>
<proteinExistence type="predicted"/>
<dbReference type="InterPro" id="IPR015421">
    <property type="entry name" value="PyrdxlP-dep_Trfase_major"/>
</dbReference>
<dbReference type="EMBL" id="QYUM01000003">
    <property type="protein sequence ID" value="RJF90428.1"/>
    <property type="molecule type" value="Genomic_DNA"/>
</dbReference>
<reference evidence="1 2" key="1">
    <citation type="submission" date="2018-09" db="EMBL/GenBank/DDBJ databases">
        <authorList>
            <person name="Zhu H."/>
        </authorList>
    </citation>
    <scope>NUCLEOTIDE SEQUENCE [LARGE SCALE GENOMIC DNA]</scope>
    <source>
        <strain evidence="1 2">K2R01-6</strain>
    </source>
</reference>
<evidence type="ECO:0000313" key="1">
    <source>
        <dbReference type="EMBL" id="RJF90428.1"/>
    </source>
</evidence>
<dbReference type="Gene3D" id="3.40.640.10">
    <property type="entry name" value="Type I PLP-dependent aspartate aminotransferase-like (Major domain)"/>
    <property type="match status" value="1"/>
</dbReference>
<gene>
    <name evidence="1" type="ORF">D3876_09290</name>
</gene>
<organism evidence="1 2">
    <name type="scientific">Sphingomonas cavernae</name>
    <dbReference type="NCBI Taxonomy" id="2320861"/>
    <lineage>
        <taxon>Bacteria</taxon>
        <taxon>Pseudomonadati</taxon>
        <taxon>Pseudomonadota</taxon>
        <taxon>Alphaproteobacteria</taxon>
        <taxon>Sphingomonadales</taxon>
        <taxon>Sphingomonadaceae</taxon>
        <taxon>Sphingomonas</taxon>
    </lineage>
</organism>
<evidence type="ECO:0008006" key="3">
    <source>
        <dbReference type="Google" id="ProtNLM"/>
    </source>
</evidence>
<dbReference type="AlphaFoldDB" id="A0A418WK77"/>
<comment type="caution">
    <text evidence="1">The sequence shown here is derived from an EMBL/GenBank/DDBJ whole genome shotgun (WGS) entry which is preliminary data.</text>
</comment>